<dbReference type="RefSeq" id="WP_156090197.1">
    <property type="nucleotide sequence ID" value="NZ_CP073767.1"/>
</dbReference>
<evidence type="ECO:0000313" key="2">
    <source>
        <dbReference type="Proteomes" id="UP001058003"/>
    </source>
</evidence>
<dbReference type="AlphaFoldDB" id="A0A9Q9IS67"/>
<accession>A0A9Q9IS67</accession>
<dbReference type="KEGG" id="daur:Daura_20865"/>
<evidence type="ECO:0000313" key="1">
    <source>
        <dbReference type="EMBL" id="UWZ58410.1"/>
    </source>
</evidence>
<gene>
    <name evidence="1" type="ORF">Daura_20865</name>
</gene>
<protein>
    <submittedName>
        <fullName evidence="1">Uncharacterized protein</fullName>
    </submittedName>
</protein>
<reference evidence="1" key="1">
    <citation type="submission" date="2021-04" db="EMBL/GenBank/DDBJ databases">
        <title>Dactylosporangium aurantiacum NRRL B-8018 full assembly.</title>
        <authorList>
            <person name="Hartkoorn R.C."/>
            <person name="Beaudoing E."/>
            <person name="Hot D."/>
        </authorList>
    </citation>
    <scope>NUCLEOTIDE SEQUENCE</scope>
    <source>
        <strain evidence="1">NRRL B-8018</strain>
    </source>
</reference>
<dbReference type="EMBL" id="CP073767">
    <property type="protein sequence ID" value="UWZ58410.1"/>
    <property type="molecule type" value="Genomic_DNA"/>
</dbReference>
<keyword evidence="2" id="KW-1185">Reference proteome</keyword>
<sequence>MPAFEAWKSTLYGFTPDQEPPYRWQLVTRPVTDLFQAAADRVASGDVPR</sequence>
<name>A0A9Q9IS67_9ACTN</name>
<organism evidence="1 2">
    <name type="scientific">Dactylosporangium aurantiacum</name>
    <dbReference type="NCBI Taxonomy" id="35754"/>
    <lineage>
        <taxon>Bacteria</taxon>
        <taxon>Bacillati</taxon>
        <taxon>Actinomycetota</taxon>
        <taxon>Actinomycetes</taxon>
        <taxon>Micromonosporales</taxon>
        <taxon>Micromonosporaceae</taxon>
        <taxon>Dactylosporangium</taxon>
    </lineage>
</organism>
<dbReference type="Proteomes" id="UP001058003">
    <property type="component" value="Chromosome"/>
</dbReference>
<proteinExistence type="predicted"/>